<accession>A0AAJ6NUG6</accession>
<keyword evidence="2" id="KW-1185">Reference proteome</keyword>
<gene>
    <name evidence="1" type="ORF">QI031_04765</name>
</gene>
<dbReference type="AlphaFoldDB" id="A0AAJ6NUG6"/>
<evidence type="ECO:0000313" key="2">
    <source>
        <dbReference type="Proteomes" id="UP001223520"/>
    </source>
</evidence>
<dbReference type="KEGG" id="hbq:QI031_04765"/>
<name>A0AAJ6NUG6_9CYAN</name>
<dbReference type="Proteomes" id="UP001223520">
    <property type="component" value="Chromosome"/>
</dbReference>
<dbReference type="EMBL" id="CP124543">
    <property type="protein sequence ID" value="WGV26822.1"/>
    <property type="molecule type" value="Genomic_DNA"/>
</dbReference>
<reference evidence="1 2" key="1">
    <citation type="journal article" date="2023" name="Limnol Oceanogr Lett">
        <title>Environmental adaptations by the intertidal Antarctic cyanobacterium Halotia branconii CENA392 as revealed using long-read genome sequencing.</title>
        <authorList>
            <person name="Dextro R.B."/>
            <person name="Delbaje E."/>
            <person name="Freitas P.N.N."/>
            <person name="Geraldes V."/>
            <person name="Pinto E."/>
            <person name="Long P.F."/>
            <person name="Fiore M.F."/>
        </authorList>
    </citation>
    <scope>NUCLEOTIDE SEQUENCE [LARGE SCALE GENOMIC DNA]</scope>
    <source>
        <strain evidence="1 2">CENA392</strain>
    </source>
</reference>
<sequence>MNLVLTKYYYNNELFGITQEVRVYSQEKGAKGRIVLEDIINILLTDITYISKPTNASSDNNILVITKEKVEIAHIKPSIYEGLHLADVEQLCEFYHFCNDLADTEAYKNLGDWLNFQVCSLILKRLAHLGNLVNSFCFEEEYSARIAKLFADKEKVTIVEWLTKNYGLTVPWIITILIQKVKILILGGFQVNTEGIAKPHQNNINIYSLNSFKFIAQAIEWLFSGNDNWNWLQESLSNDLVKKAVDEEQQLIKSLREDGKSDNEIIKIIWMVTPTSHLVENKNYQYKILKAFLAMV</sequence>
<proteinExistence type="predicted"/>
<evidence type="ECO:0000313" key="1">
    <source>
        <dbReference type="EMBL" id="WGV26822.1"/>
    </source>
</evidence>
<protein>
    <submittedName>
        <fullName evidence="1">Uncharacterized protein</fullName>
    </submittedName>
</protein>
<dbReference type="RefSeq" id="WP_281484066.1">
    <property type="nucleotide sequence ID" value="NZ_CP124543.1"/>
</dbReference>
<organism evidence="1 2">
    <name type="scientific">Halotia branconii CENA392</name>
    <dbReference type="NCBI Taxonomy" id="1539056"/>
    <lineage>
        <taxon>Bacteria</taxon>
        <taxon>Bacillati</taxon>
        <taxon>Cyanobacteriota</taxon>
        <taxon>Cyanophyceae</taxon>
        <taxon>Nostocales</taxon>
        <taxon>Nodulariaceae</taxon>
        <taxon>Halotia</taxon>
    </lineage>
</organism>